<dbReference type="InterPro" id="IPR029063">
    <property type="entry name" value="SAM-dependent_MTases_sf"/>
</dbReference>
<feature type="binding site" evidence="6">
    <location>
        <position position="83"/>
    </location>
    <ligand>
        <name>S-adenosyl-L-methionine</name>
        <dbReference type="ChEBI" id="CHEBI:59789"/>
    </ligand>
</feature>
<comment type="catalytic activity">
    <reaction evidence="6">
        <text>guanosine(527) in 16S rRNA + S-adenosyl-L-methionine = N(7)-methylguanosine(527) in 16S rRNA + S-adenosyl-L-homocysteine</text>
        <dbReference type="Rhea" id="RHEA:42732"/>
        <dbReference type="Rhea" id="RHEA-COMP:10209"/>
        <dbReference type="Rhea" id="RHEA-COMP:10210"/>
        <dbReference type="ChEBI" id="CHEBI:57856"/>
        <dbReference type="ChEBI" id="CHEBI:59789"/>
        <dbReference type="ChEBI" id="CHEBI:74269"/>
        <dbReference type="ChEBI" id="CHEBI:74480"/>
        <dbReference type="EC" id="2.1.1.170"/>
    </reaction>
</comment>
<keyword evidence="4 6" id="KW-0808">Transferase</keyword>
<organism evidence="7 8">
    <name type="scientific">Fluviicoccus keumensis</name>
    <dbReference type="NCBI Taxonomy" id="1435465"/>
    <lineage>
        <taxon>Bacteria</taxon>
        <taxon>Pseudomonadati</taxon>
        <taxon>Pseudomonadota</taxon>
        <taxon>Gammaproteobacteria</taxon>
        <taxon>Moraxellales</taxon>
        <taxon>Moraxellaceae</taxon>
        <taxon>Fluviicoccus</taxon>
    </lineage>
</organism>
<dbReference type="HAMAP" id="MF_00074">
    <property type="entry name" value="16SrRNA_methyltr_G"/>
    <property type="match status" value="1"/>
</dbReference>
<accession>A0A4V2G3U1</accession>
<dbReference type="AlphaFoldDB" id="A0A4V2G3U1"/>
<feature type="binding site" evidence="6">
    <location>
        <position position="78"/>
    </location>
    <ligand>
        <name>S-adenosyl-L-methionine</name>
        <dbReference type="ChEBI" id="CHEBI:59789"/>
    </ligand>
</feature>
<keyword evidence="2 6" id="KW-0698">rRNA processing</keyword>
<dbReference type="InterPro" id="IPR003682">
    <property type="entry name" value="rRNA_ssu_MeTfrase_G"/>
</dbReference>
<feature type="binding site" evidence="6">
    <location>
        <begin position="129"/>
        <end position="130"/>
    </location>
    <ligand>
        <name>S-adenosyl-L-methionine</name>
        <dbReference type="ChEBI" id="CHEBI:59789"/>
    </ligand>
</feature>
<comment type="subcellular location">
    <subcellularLocation>
        <location evidence="6">Cytoplasm</location>
    </subcellularLocation>
</comment>
<evidence type="ECO:0000256" key="4">
    <source>
        <dbReference type="ARBA" id="ARBA00022679"/>
    </source>
</evidence>
<evidence type="ECO:0000256" key="1">
    <source>
        <dbReference type="ARBA" id="ARBA00022490"/>
    </source>
</evidence>
<comment type="function">
    <text evidence="6">Specifically methylates the N7 position of guanine in position 527 of 16S rRNA.</text>
</comment>
<dbReference type="Pfam" id="PF02527">
    <property type="entry name" value="GidB"/>
    <property type="match status" value="1"/>
</dbReference>
<dbReference type="OrthoDB" id="9808773at2"/>
<keyword evidence="3 6" id="KW-0489">Methyltransferase</keyword>
<dbReference type="GO" id="GO:0005829">
    <property type="term" value="C:cytosol"/>
    <property type="evidence" value="ECO:0007669"/>
    <property type="project" value="TreeGrafter"/>
</dbReference>
<protein>
    <recommendedName>
        <fullName evidence="6">Ribosomal RNA small subunit methyltransferase G</fullName>
        <ecNumber evidence="6">2.1.1.170</ecNumber>
    </recommendedName>
    <alternativeName>
        <fullName evidence="6">16S rRNA 7-methylguanosine methyltransferase</fullName>
        <shortName evidence="6">16S rRNA m7G methyltransferase</shortName>
    </alternativeName>
</protein>
<dbReference type="EC" id="2.1.1.170" evidence="6"/>
<dbReference type="PANTHER" id="PTHR31760">
    <property type="entry name" value="S-ADENOSYL-L-METHIONINE-DEPENDENT METHYLTRANSFERASES SUPERFAMILY PROTEIN"/>
    <property type="match status" value="1"/>
</dbReference>
<comment type="caution">
    <text evidence="6">Lacks conserved residue(s) required for the propagation of feature annotation.</text>
</comment>
<dbReference type="PIRSF" id="PIRSF003078">
    <property type="entry name" value="GidB"/>
    <property type="match status" value="1"/>
</dbReference>
<proteinExistence type="inferred from homology"/>
<keyword evidence="1 6" id="KW-0963">Cytoplasm</keyword>
<dbReference type="Proteomes" id="UP000292423">
    <property type="component" value="Unassembled WGS sequence"/>
</dbReference>
<evidence type="ECO:0000256" key="2">
    <source>
        <dbReference type="ARBA" id="ARBA00022552"/>
    </source>
</evidence>
<evidence type="ECO:0000256" key="5">
    <source>
        <dbReference type="ARBA" id="ARBA00022691"/>
    </source>
</evidence>
<name>A0A4V2G3U1_9GAMM</name>
<dbReference type="GO" id="GO:0070043">
    <property type="term" value="F:rRNA (guanine-N7-)-methyltransferase activity"/>
    <property type="evidence" value="ECO:0007669"/>
    <property type="project" value="UniProtKB-UniRule"/>
</dbReference>
<keyword evidence="8" id="KW-1185">Reference proteome</keyword>
<comment type="caution">
    <text evidence="7">The sequence shown here is derived from an EMBL/GenBank/DDBJ whole genome shotgun (WGS) entry which is preliminary data.</text>
</comment>
<gene>
    <name evidence="6" type="primary">rsmG</name>
    <name evidence="7" type="ORF">EV700_2317</name>
</gene>
<evidence type="ECO:0000313" key="7">
    <source>
        <dbReference type="EMBL" id="RZU38386.1"/>
    </source>
</evidence>
<keyword evidence="5 6" id="KW-0949">S-adenosyl-L-methionine</keyword>
<comment type="similarity">
    <text evidence="6">Belongs to the methyltransferase superfamily. RNA methyltransferase RsmG family.</text>
</comment>
<dbReference type="SUPFAM" id="SSF53335">
    <property type="entry name" value="S-adenosyl-L-methionine-dependent methyltransferases"/>
    <property type="match status" value="1"/>
</dbReference>
<reference evidence="7 8" key="1">
    <citation type="submission" date="2019-02" db="EMBL/GenBank/DDBJ databases">
        <title>Genomic Encyclopedia of Type Strains, Phase IV (KMG-IV): sequencing the most valuable type-strain genomes for metagenomic binning, comparative biology and taxonomic classification.</title>
        <authorList>
            <person name="Goeker M."/>
        </authorList>
    </citation>
    <scope>NUCLEOTIDE SEQUENCE [LARGE SCALE GENOMIC DNA]</scope>
    <source>
        <strain evidence="7 8">DSM 105135</strain>
    </source>
</reference>
<dbReference type="Gene3D" id="3.40.50.150">
    <property type="entry name" value="Vaccinia Virus protein VP39"/>
    <property type="match status" value="1"/>
</dbReference>
<evidence type="ECO:0000313" key="8">
    <source>
        <dbReference type="Proteomes" id="UP000292423"/>
    </source>
</evidence>
<dbReference type="CDD" id="cd02440">
    <property type="entry name" value="AdoMet_MTases"/>
    <property type="match status" value="1"/>
</dbReference>
<dbReference type="PANTHER" id="PTHR31760:SF0">
    <property type="entry name" value="S-ADENOSYL-L-METHIONINE-DEPENDENT METHYLTRANSFERASES SUPERFAMILY PROTEIN"/>
    <property type="match status" value="1"/>
</dbReference>
<dbReference type="RefSeq" id="WP_130413921.1">
    <property type="nucleotide sequence ID" value="NZ_SHKX01000013.1"/>
</dbReference>
<evidence type="ECO:0000256" key="6">
    <source>
        <dbReference type="HAMAP-Rule" id="MF_00074"/>
    </source>
</evidence>
<dbReference type="NCBIfam" id="TIGR00138">
    <property type="entry name" value="rsmG_gidB"/>
    <property type="match status" value="1"/>
</dbReference>
<evidence type="ECO:0000256" key="3">
    <source>
        <dbReference type="ARBA" id="ARBA00022603"/>
    </source>
</evidence>
<feature type="binding site" evidence="6">
    <location>
        <position position="143"/>
    </location>
    <ligand>
        <name>S-adenosyl-L-methionine</name>
        <dbReference type="ChEBI" id="CHEBI:59789"/>
    </ligand>
</feature>
<dbReference type="EMBL" id="SHKX01000013">
    <property type="protein sequence ID" value="RZU38386.1"/>
    <property type="molecule type" value="Genomic_DNA"/>
</dbReference>
<sequence>MTDAQLLALLDNGLRQLQLQLPEGSNERLLSYVTALQKWNSAYNLTAIRDPKDMVVKHLLDSLAVSPLVRSGSLLDVGTGAGLPGLVLAMVRPDLQVDLLDSNSKKTRFLVQMTAQFGLKNVRVHHARVEQAQLPPQSQIISRAFASLSDFAHWCGHLLAGDGVLLAMKGLYPQDEIAALPAPFVVRESHALTVPFLDEARHLLVIGKQAA</sequence>